<dbReference type="RefSeq" id="WP_345218970.1">
    <property type="nucleotide sequence ID" value="NZ_BAAAXE010000001.1"/>
</dbReference>
<evidence type="ECO:0000259" key="3">
    <source>
        <dbReference type="PROSITE" id="PS50801"/>
    </source>
</evidence>
<gene>
    <name evidence="4" type="ORF">ACFFTU_27415</name>
</gene>
<evidence type="ECO:0000256" key="1">
    <source>
        <dbReference type="ARBA" id="ARBA00009013"/>
    </source>
</evidence>
<evidence type="ECO:0000313" key="4">
    <source>
        <dbReference type="EMBL" id="MFB9523680.1"/>
    </source>
</evidence>
<comment type="similarity">
    <text evidence="1 2">Belongs to the anti-sigma-factor antagonist family.</text>
</comment>
<dbReference type="InterPro" id="IPR058548">
    <property type="entry name" value="MlaB-like_STAS"/>
</dbReference>
<dbReference type="PANTHER" id="PTHR33495:SF2">
    <property type="entry name" value="ANTI-SIGMA FACTOR ANTAGONIST TM_1081-RELATED"/>
    <property type="match status" value="1"/>
</dbReference>
<dbReference type="CDD" id="cd07043">
    <property type="entry name" value="STAS_anti-anti-sigma_factors"/>
    <property type="match status" value="1"/>
</dbReference>
<dbReference type="SUPFAM" id="SSF52091">
    <property type="entry name" value="SpoIIaa-like"/>
    <property type="match status" value="1"/>
</dbReference>
<protein>
    <recommendedName>
        <fullName evidence="2">Anti-sigma factor antagonist</fullName>
    </recommendedName>
</protein>
<accession>A0ABV5PKF8</accession>
<dbReference type="PANTHER" id="PTHR33495">
    <property type="entry name" value="ANTI-SIGMA FACTOR ANTAGONIST TM_1081-RELATED-RELATED"/>
    <property type="match status" value="1"/>
</dbReference>
<dbReference type="Gene3D" id="3.30.750.24">
    <property type="entry name" value="STAS domain"/>
    <property type="match status" value="1"/>
</dbReference>
<keyword evidence="5" id="KW-1185">Reference proteome</keyword>
<reference evidence="4 5" key="1">
    <citation type="submission" date="2024-09" db="EMBL/GenBank/DDBJ databases">
        <authorList>
            <person name="Sun Q."/>
            <person name="Mori K."/>
        </authorList>
    </citation>
    <scope>NUCLEOTIDE SEQUENCE [LARGE SCALE GENOMIC DNA]</scope>
    <source>
        <strain evidence="4 5">JCM 4362</strain>
    </source>
</reference>
<dbReference type="NCBIfam" id="TIGR00377">
    <property type="entry name" value="ant_ant_sig"/>
    <property type="match status" value="1"/>
</dbReference>
<dbReference type="Pfam" id="PF13466">
    <property type="entry name" value="STAS_2"/>
    <property type="match status" value="1"/>
</dbReference>
<dbReference type="PROSITE" id="PS50801">
    <property type="entry name" value="STAS"/>
    <property type="match status" value="1"/>
</dbReference>
<proteinExistence type="inferred from homology"/>
<feature type="domain" description="STAS" evidence="3">
    <location>
        <begin position="9"/>
        <end position="101"/>
    </location>
</feature>
<name>A0ABV5PKF8_STRCM</name>
<dbReference type="InterPro" id="IPR036513">
    <property type="entry name" value="STAS_dom_sf"/>
</dbReference>
<organism evidence="4 5">
    <name type="scientific">Streptomyces cremeus</name>
    <dbReference type="NCBI Taxonomy" id="66881"/>
    <lineage>
        <taxon>Bacteria</taxon>
        <taxon>Bacillati</taxon>
        <taxon>Actinomycetota</taxon>
        <taxon>Actinomycetes</taxon>
        <taxon>Kitasatosporales</taxon>
        <taxon>Streptomycetaceae</taxon>
        <taxon>Streptomyces</taxon>
    </lineage>
</organism>
<dbReference type="Proteomes" id="UP001589718">
    <property type="component" value="Unassembled WGS sequence"/>
</dbReference>
<evidence type="ECO:0000313" key="5">
    <source>
        <dbReference type="Proteomes" id="UP001589718"/>
    </source>
</evidence>
<sequence length="123" mass="13258">MCEDSGLFCEIEVREAGTVTVIELSGELDLWTGMRLGPALMRLADRPAADLVLDLRQVGFLDCGGIGMLCRVRNQALARNGRLRVVVDSPLLLRTLRILGLEGPLGVMLGLDRIPAQAVETSG</sequence>
<dbReference type="EMBL" id="JBHMCR010000019">
    <property type="protein sequence ID" value="MFB9523680.1"/>
    <property type="molecule type" value="Genomic_DNA"/>
</dbReference>
<dbReference type="InterPro" id="IPR002645">
    <property type="entry name" value="STAS_dom"/>
</dbReference>
<comment type="caution">
    <text evidence="4">The sequence shown here is derived from an EMBL/GenBank/DDBJ whole genome shotgun (WGS) entry which is preliminary data.</text>
</comment>
<evidence type="ECO:0000256" key="2">
    <source>
        <dbReference type="RuleBase" id="RU003749"/>
    </source>
</evidence>
<dbReference type="InterPro" id="IPR003658">
    <property type="entry name" value="Anti-sigma_ant"/>
</dbReference>